<feature type="compositionally biased region" description="Basic residues" evidence="3">
    <location>
        <begin position="108"/>
        <end position="119"/>
    </location>
</feature>
<keyword evidence="1 2" id="KW-0238">DNA-binding</keyword>
<reference evidence="5" key="1">
    <citation type="submission" date="2021-01" db="EMBL/GenBank/DDBJ databases">
        <authorList>
            <person name="Corre E."/>
            <person name="Pelletier E."/>
            <person name="Niang G."/>
            <person name="Scheremetjew M."/>
            <person name="Finn R."/>
            <person name="Kale V."/>
            <person name="Holt S."/>
            <person name="Cochrane G."/>
            <person name="Meng A."/>
            <person name="Brown T."/>
            <person name="Cohen L."/>
        </authorList>
    </citation>
    <scope>NUCLEOTIDE SEQUENCE</scope>
    <source>
        <strain evidence="5">Isolate 1302-5</strain>
    </source>
</reference>
<evidence type="ECO:0000256" key="3">
    <source>
        <dbReference type="SAM" id="MobiDB-lite"/>
    </source>
</evidence>
<feature type="DNA-binding region" description="HMG box" evidence="2">
    <location>
        <begin position="25"/>
        <end position="93"/>
    </location>
</feature>
<evidence type="ECO:0000259" key="4">
    <source>
        <dbReference type="PROSITE" id="PS50118"/>
    </source>
</evidence>
<evidence type="ECO:0000256" key="1">
    <source>
        <dbReference type="ARBA" id="ARBA00023125"/>
    </source>
</evidence>
<feature type="compositionally biased region" description="Acidic residues" evidence="3">
    <location>
        <begin position="292"/>
        <end position="312"/>
    </location>
</feature>
<feature type="compositionally biased region" description="Basic and acidic residues" evidence="3">
    <location>
        <begin position="249"/>
        <end position="270"/>
    </location>
</feature>
<dbReference type="InterPro" id="IPR050342">
    <property type="entry name" value="HMGB"/>
</dbReference>
<organism evidence="5">
    <name type="scientific">Odontella aurita</name>
    <dbReference type="NCBI Taxonomy" id="265563"/>
    <lineage>
        <taxon>Eukaryota</taxon>
        <taxon>Sar</taxon>
        <taxon>Stramenopiles</taxon>
        <taxon>Ochrophyta</taxon>
        <taxon>Bacillariophyta</taxon>
        <taxon>Mediophyceae</taxon>
        <taxon>Biddulphiophycidae</taxon>
        <taxon>Eupodiscales</taxon>
        <taxon>Odontellaceae</taxon>
        <taxon>Odontella</taxon>
    </lineage>
</organism>
<feature type="region of interest" description="Disordered" evidence="3">
    <location>
        <begin position="1"/>
        <end position="51"/>
    </location>
</feature>
<evidence type="ECO:0000256" key="2">
    <source>
        <dbReference type="PROSITE-ProRule" id="PRU00267"/>
    </source>
</evidence>
<evidence type="ECO:0000313" key="5">
    <source>
        <dbReference type="EMBL" id="CAE2261084.1"/>
    </source>
</evidence>
<feature type="DNA-binding region" description="HMG box" evidence="2">
    <location>
        <begin position="117"/>
        <end position="185"/>
    </location>
</feature>
<proteinExistence type="predicted"/>
<dbReference type="PANTHER" id="PTHR48112">
    <property type="entry name" value="HIGH MOBILITY GROUP PROTEIN DSP1"/>
    <property type="match status" value="1"/>
</dbReference>
<dbReference type="PROSITE" id="PS50118">
    <property type="entry name" value="HMG_BOX_2"/>
    <property type="match status" value="3"/>
</dbReference>
<feature type="domain" description="HMG box" evidence="4">
    <location>
        <begin position="25"/>
        <end position="93"/>
    </location>
</feature>
<dbReference type="GO" id="GO:0003677">
    <property type="term" value="F:DNA binding"/>
    <property type="evidence" value="ECO:0007669"/>
    <property type="project" value="UniProtKB-UniRule"/>
</dbReference>
<dbReference type="PANTHER" id="PTHR48112:SF22">
    <property type="entry name" value="MITOCHONDRIAL TRANSCRIPTION FACTOR A, ISOFORM B"/>
    <property type="match status" value="1"/>
</dbReference>
<dbReference type="PRINTS" id="PR00886">
    <property type="entry name" value="HIGHMOBLTY12"/>
</dbReference>
<keyword evidence="2" id="KW-0539">Nucleus</keyword>
<dbReference type="GO" id="GO:0005634">
    <property type="term" value="C:nucleus"/>
    <property type="evidence" value="ECO:0007669"/>
    <property type="project" value="UniProtKB-UniRule"/>
</dbReference>
<dbReference type="SUPFAM" id="SSF47095">
    <property type="entry name" value="HMG-box"/>
    <property type="match status" value="3"/>
</dbReference>
<feature type="region of interest" description="Disordered" evidence="3">
    <location>
        <begin position="249"/>
        <end position="326"/>
    </location>
</feature>
<dbReference type="Pfam" id="PF09011">
    <property type="entry name" value="HMG_box_2"/>
    <property type="match status" value="2"/>
</dbReference>
<sequence length="326" mass="36944">MGTKGKRRRTGQNGSKRKKKDPNAPKKGNSSYAFFVKGMRPKIKEQNPEASFGELSNLMGQAWKKITDEDKEKYAKMAEVDAARYTREMADYSAPSDDDDSSVEDNRKRKKSKTNKPKRGQSSYMFFAKDARAKIKEENPDASFGETGKMVGQAWQKLSDGDKKQYADMALVDKERYKREMADYSSPSDDSDDDKKKVKDKNAPKKPKTSFMFFSTTIRPTVKEQNPDASFTELAKLIGKKWKNISVSEKKKYEAMSKEDSERYKRDMKDYTPPSVGKKKKAANKKSKAVEESESSEEESSEEDASSSDEDSSERSDSDDSDSDSD</sequence>
<dbReference type="InterPro" id="IPR036910">
    <property type="entry name" value="HMG_box_dom_sf"/>
</dbReference>
<feature type="region of interest" description="Disordered" evidence="3">
    <location>
        <begin position="177"/>
        <end position="216"/>
    </location>
</feature>
<dbReference type="EMBL" id="HBKQ01038818">
    <property type="protein sequence ID" value="CAE2261084.1"/>
    <property type="molecule type" value="Transcribed_RNA"/>
</dbReference>
<dbReference type="AlphaFoldDB" id="A0A7S4N2L1"/>
<dbReference type="InterPro" id="IPR009071">
    <property type="entry name" value="HMG_box_dom"/>
</dbReference>
<name>A0A7S4N2L1_9STRA</name>
<feature type="domain" description="HMG box" evidence="4">
    <location>
        <begin position="117"/>
        <end position="185"/>
    </location>
</feature>
<accession>A0A7S4N2L1</accession>
<feature type="compositionally biased region" description="Basic residues" evidence="3">
    <location>
        <begin position="277"/>
        <end position="287"/>
    </location>
</feature>
<gene>
    <name evidence="5" type="ORF">OAUR00152_LOCUS26862</name>
</gene>
<feature type="compositionally biased region" description="Basic residues" evidence="3">
    <location>
        <begin position="1"/>
        <end position="20"/>
    </location>
</feature>
<feature type="domain" description="HMG box" evidence="4">
    <location>
        <begin position="204"/>
        <end position="272"/>
    </location>
</feature>
<feature type="compositionally biased region" description="Basic and acidic residues" evidence="3">
    <location>
        <begin position="193"/>
        <end position="203"/>
    </location>
</feature>
<dbReference type="Gene3D" id="1.10.30.10">
    <property type="entry name" value="High mobility group box domain"/>
    <property type="match status" value="3"/>
</dbReference>
<dbReference type="SMART" id="SM00398">
    <property type="entry name" value="HMG"/>
    <property type="match status" value="3"/>
</dbReference>
<dbReference type="Pfam" id="PF00505">
    <property type="entry name" value="HMG_box"/>
    <property type="match status" value="1"/>
</dbReference>
<feature type="region of interest" description="Disordered" evidence="3">
    <location>
        <begin position="85"/>
        <end position="125"/>
    </location>
</feature>
<feature type="DNA-binding region" description="HMG box" evidence="2">
    <location>
        <begin position="204"/>
        <end position="272"/>
    </location>
</feature>
<protein>
    <recommendedName>
        <fullName evidence="4">HMG box domain-containing protein</fullName>
    </recommendedName>
</protein>